<dbReference type="InterPro" id="IPR050740">
    <property type="entry name" value="Aldehyde_DH_Superfamily"/>
</dbReference>
<reference evidence="6" key="1">
    <citation type="journal article" date="2014" name="Int. J. Syst. Evol. Microbiol.">
        <title>Complete genome sequence of Corynebacterium casei LMG S-19264T (=DSM 44701T), isolated from a smear-ripened cheese.</title>
        <authorList>
            <consortium name="US DOE Joint Genome Institute (JGI-PGF)"/>
            <person name="Walter F."/>
            <person name="Albersmeier A."/>
            <person name="Kalinowski J."/>
            <person name="Ruckert C."/>
        </authorList>
    </citation>
    <scope>NUCLEOTIDE SEQUENCE</scope>
    <source>
        <strain evidence="6">CGMCC 1.15371</strain>
    </source>
</reference>
<evidence type="ECO:0000313" key="6">
    <source>
        <dbReference type="EMBL" id="GGE27758.1"/>
    </source>
</evidence>
<reference evidence="6" key="2">
    <citation type="submission" date="2020-09" db="EMBL/GenBank/DDBJ databases">
        <authorList>
            <person name="Sun Q."/>
            <person name="Zhou Y."/>
        </authorList>
    </citation>
    <scope>NUCLEOTIDE SEQUENCE</scope>
    <source>
        <strain evidence="6">CGMCC 1.15371</strain>
    </source>
</reference>
<dbReference type="InterPro" id="IPR016160">
    <property type="entry name" value="Ald_DH_CS_CYS"/>
</dbReference>
<dbReference type="RefSeq" id="WP_188688087.1">
    <property type="nucleotide sequence ID" value="NZ_BMIR01000001.1"/>
</dbReference>
<dbReference type="InterPro" id="IPR012394">
    <property type="entry name" value="Aldehyde_DH_NAD(P)"/>
</dbReference>
<dbReference type="GO" id="GO:0009450">
    <property type="term" value="P:gamma-aminobutyric acid catabolic process"/>
    <property type="evidence" value="ECO:0007669"/>
    <property type="project" value="TreeGrafter"/>
</dbReference>
<keyword evidence="7" id="KW-1185">Reference proteome</keyword>
<dbReference type="CDD" id="cd07103">
    <property type="entry name" value="ALDH_F5_SSADH_GabD"/>
    <property type="match status" value="1"/>
</dbReference>
<evidence type="ECO:0000313" key="7">
    <source>
        <dbReference type="Proteomes" id="UP000628775"/>
    </source>
</evidence>
<dbReference type="PANTHER" id="PTHR43353:SF5">
    <property type="entry name" value="SUCCINATE-SEMIALDEHYDE DEHYDROGENASE, MITOCHONDRIAL"/>
    <property type="match status" value="1"/>
</dbReference>
<feature type="active site" evidence="4">
    <location>
        <position position="248"/>
    </location>
</feature>
<feature type="domain" description="Aldehyde dehydrogenase" evidence="5">
    <location>
        <begin position="12"/>
        <end position="473"/>
    </location>
</feature>
<dbReference type="InterPro" id="IPR016162">
    <property type="entry name" value="Ald_DH_N"/>
</dbReference>
<dbReference type="InterPro" id="IPR016161">
    <property type="entry name" value="Ald_DH/histidinol_DH"/>
</dbReference>
<dbReference type="Gene3D" id="3.40.605.10">
    <property type="entry name" value="Aldehyde Dehydrogenase, Chain A, domain 1"/>
    <property type="match status" value="1"/>
</dbReference>
<feature type="active site" evidence="4">
    <location>
        <position position="282"/>
    </location>
</feature>
<comment type="caution">
    <text evidence="6">The sequence shown here is derived from an EMBL/GenBank/DDBJ whole genome shotgun (WGS) entry which is preliminary data.</text>
</comment>
<comment type="similarity">
    <text evidence="1 3">Belongs to the aldehyde dehydrogenase family.</text>
</comment>
<dbReference type="SUPFAM" id="SSF53720">
    <property type="entry name" value="ALDH-like"/>
    <property type="match status" value="1"/>
</dbReference>
<dbReference type="FunFam" id="3.40.605.10:FF:000005">
    <property type="entry name" value="Succinate-semialdehyde dehydrogenase I"/>
    <property type="match status" value="1"/>
</dbReference>
<evidence type="ECO:0000256" key="2">
    <source>
        <dbReference type="ARBA" id="ARBA00023002"/>
    </source>
</evidence>
<dbReference type="FunFam" id="3.40.309.10:FF:000004">
    <property type="entry name" value="Succinate-semialdehyde dehydrogenase I"/>
    <property type="match status" value="1"/>
</dbReference>
<gene>
    <name evidence="6" type="primary">gadD</name>
    <name evidence="6" type="ORF">GCM10011391_02790</name>
</gene>
<evidence type="ECO:0000256" key="1">
    <source>
        <dbReference type="ARBA" id="ARBA00009986"/>
    </source>
</evidence>
<dbReference type="EMBL" id="BMIR01000001">
    <property type="protein sequence ID" value="GGE27758.1"/>
    <property type="molecule type" value="Genomic_DNA"/>
</dbReference>
<evidence type="ECO:0000256" key="3">
    <source>
        <dbReference type="PIRNR" id="PIRNR036492"/>
    </source>
</evidence>
<dbReference type="AlphaFoldDB" id="A0A8J2VK95"/>
<proteinExistence type="inferred from homology"/>
<protein>
    <recommendedName>
        <fullName evidence="3">Aldehyde dehydrogenase</fullName>
    </recommendedName>
</protein>
<sequence>MINEKMFVNGSWVESCSQKRDEVKNPATDEKIGTIPSANREDASKAIEAANQAFRLWSKMTAYERSNIMYKAYEQLLIKKDEIAAIMTLEQGKPLSEAKNEVKMAAEYLKWYAEEAKRVYGDTLPSSHQNKRLMVIRQPIGVVAAITPWNFPASMITRKIAPALAAGCTVVVKPSELTPFTAVEIFKVLHKAGFPNGTINLVTGEGAIIGKEFLENQVVRKIAFTGSTRVGKYLYQNASEQVKKLSLELGGHAPFIVFADSDIDQAVNSFIISKYRNAGQTCICANRLYVEESIKEAFITNLVQKVKEMKTGDGFDEDIDIGPLIDKKAYEKVHSQVKDAVNKGGIILTGGHRYHVKGKKGYFYEPTIIENVDNTMDIYYEETFGPVAPIITFASEEEVIQKANDSLYGLAAYVFTKDLGRSYRMLEELEYGIIGINDPIPGVVQAPFGGWKESGIGREGGYYGMDSFLETKYASIDIY</sequence>
<evidence type="ECO:0000259" key="5">
    <source>
        <dbReference type="Pfam" id="PF00171"/>
    </source>
</evidence>
<dbReference type="PROSITE" id="PS00070">
    <property type="entry name" value="ALDEHYDE_DEHYDR_CYS"/>
    <property type="match status" value="1"/>
</dbReference>
<dbReference type="Proteomes" id="UP000628775">
    <property type="component" value="Unassembled WGS sequence"/>
</dbReference>
<dbReference type="PIRSF" id="PIRSF036492">
    <property type="entry name" value="ALDH"/>
    <property type="match status" value="1"/>
</dbReference>
<name>A0A8J2VK95_9BACL</name>
<dbReference type="Pfam" id="PF00171">
    <property type="entry name" value="Aldedh"/>
    <property type="match status" value="1"/>
</dbReference>
<organism evidence="6 7">
    <name type="scientific">Pullulanibacillus camelliae</name>
    <dbReference type="NCBI Taxonomy" id="1707096"/>
    <lineage>
        <taxon>Bacteria</taxon>
        <taxon>Bacillati</taxon>
        <taxon>Bacillota</taxon>
        <taxon>Bacilli</taxon>
        <taxon>Bacillales</taxon>
        <taxon>Sporolactobacillaceae</taxon>
        <taxon>Pullulanibacillus</taxon>
    </lineage>
</organism>
<accession>A0A8J2VK95</accession>
<dbReference type="Gene3D" id="3.40.309.10">
    <property type="entry name" value="Aldehyde Dehydrogenase, Chain A, domain 2"/>
    <property type="match status" value="1"/>
</dbReference>
<keyword evidence="2 3" id="KW-0560">Oxidoreductase</keyword>
<dbReference type="InterPro" id="IPR015590">
    <property type="entry name" value="Aldehyde_DH_dom"/>
</dbReference>
<dbReference type="InterPro" id="IPR016163">
    <property type="entry name" value="Ald_DH_C"/>
</dbReference>
<evidence type="ECO:0000256" key="4">
    <source>
        <dbReference type="PIRSR" id="PIRSR036492-1"/>
    </source>
</evidence>
<dbReference type="GO" id="GO:0006081">
    <property type="term" value="P:aldehyde metabolic process"/>
    <property type="evidence" value="ECO:0007669"/>
    <property type="project" value="InterPro"/>
</dbReference>
<dbReference type="GO" id="GO:0004777">
    <property type="term" value="F:succinate-semialdehyde dehydrogenase (NAD+) activity"/>
    <property type="evidence" value="ECO:0007669"/>
    <property type="project" value="TreeGrafter"/>
</dbReference>
<dbReference type="PANTHER" id="PTHR43353">
    <property type="entry name" value="SUCCINATE-SEMIALDEHYDE DEHYDROGENASE, MITOCHONDRIAL"/>
    <property type="match status" value="1"/>
</dbReference>